<protein>
    <submittedName>
        <fullName evidence="1">Uncharacterized protein</fullName>
    </submittedName>
</protein>
<gene>
    <name evidence="1" type="ORF">SS50377_18024</name>
    <name evidence="2" type="ORF">SS50377_21421</name>
</gene>
<dbReference type="OrthoDB" id="3071602at2759"/>
<reference evidence="2" key="2">
    <citation type="submission" date="2020-12" db="EMBL/GenBank/DDBJ databases">
        <title>New Spironucleus salmonicida genome in near-complete chromosomes.</title>
        <authorList>
            <person name="Xu F."/>
            <person name="Kurt Z."/>
            <person name="Jimenez-Gonzalez A."/>
            <person name="Astvaldsson A."/>
            <person name="Andersson J.O."/>
            <person name="Svard S.G."/>
        </authorList>
    </citation>
    <scope>NUCLEOTIDE SEQUENCE</scope>
    <source>
        <strain evidence="2">ATCC 50377</strain>
    </source>
</reference>
<dbReference type="Proteomes" id="UP000018208">
    <property type="component" value="Unassembled WGS sequence"/>
</dbReference>
<accession>V6LD77</accession>
<keyword evidence="3" id="KW-1185">Reference proteome</keyword>
<dbReference type="EMBL" id="KI546160">
    <property type="protein sequence ID" value="EST42455.1"/>
    <property type="molecule type" value="Genomic_DNA"/>
</dbReference>
<dbReference type="VEuPathDB" id="GiardiaDB:SS50377_21421"/>
<evidence type="ECO:0000313" key="1">
    <source>
        <dbReference type="EMBL" id="EST42455.1"/>
    </source>
</evidence>
<dbReference type="EMBL" id="AUWU02000002">
    <property type="protein sequence ID" value="KAH0575889.1"/>
    <property type="molecule type" value="Genomic_DNA"/>
</dbReference>
<organism evidence="1">
    <name type="scientific">Spironucleus salmonicida</name>
    <dbReference type="NCBI Taxonomy" id="348837"/>
    <lineage>
        <taxon>Eukaryota</taxon>
        <taxon>Metamonada</taxon>
        <taxon>Diplomonadida</taxon>
        <taxon>Hexamitidae</taxon>
        <taxon>Hexamitinae</taxon>
        <taxon>Spironucleus</taxon>
    </lineage>
</organism>
<evidence type="ECO:0000313" key="2">
    <source>
        <dbReference type="EMBL" id="KAH0575889.1"/>
    </source>
</evidence>
<sequence>MPVPLRISFKVRQYQICNAKIKVNDNNQEILTFTIQGSEIIQSRQLNISCRYILRTDIYCHQQLCAFQIILLYKKLGKIAQNISFQVSQFSQILVARDPSFWDNIGLVAAQIGLNVLSIQTDDMPTITQFLQCIEDYDLQYFSFYNNFDTLEIFYPDNTDKFNFHENQVLIQLAAIKYHEKGDQPLLLPQIFGYSAFLLFNTYYKALETEYYKTKHEDFQVGLLLKIFKYSNRIYNGDTFENNDQQKKLKSFHSINLFQIPLHFIDTGICLVMFQQLCQISYIFKAEYFAILSKTQSRYSYRLNNAVIIQSSKSGKSVALYTQYFFNLLIGDVPILLNKNGSKNQPLYYYKTGSFHEKLEKVYQNTFALQDLKNFNLTILNDICDFHSFQLESLNYIDYLNCKMNIFIDNMQNNFKKVNGVTGLDAIRNLKYGFSIEIYFDLLKKYSFFIYEGDIDTSGITDYQVLLYDTGQSYKKRPIILVDECLDSQKQNYSQCIKLCQMIFFQYQKKLEDLGQQCYFTIQNILQDIQNKHYNDVYANHGFMLFQITYQVIFQLLNTYLLQKVKSQIVELGQTAKYLNQNIDVYQLLENIIESINSKEQSRYCAINNNLNIIIDYFNVLKYNLTKTEYTLMAIWYLRLQKHHYDIIDELILYSPQILNIQDRIQFKYSFFYDLPKIYINRKNYQEEFEYYFFKFIMSLFNPRTVETLFWKTFQMIGFKAININSNNPYENGCRDIVQVSTKFWTQSINDKIIQYFNSEIPLNEQAKKMQQIIYINNAQLQTRLYTKHTKIYKNYSDYIMSVIMVGTDIAIIDESSFDKFSLVNNTSYSPKHYATNILGYIQPHPSRLHSSQYNRSSMLVNNKEMVPLLNEIPEKLQKALDLSSILIELANSMIGEKSSTIQLICPYICTQLWYIYQKNYTYVYNFNAIEKHTIMVNNIENQVYQFSSLTQTFDNIQIGKEQSQSDYFQIINYQNSIKLISMEGKYNLSSRASTTLNREVMSVLMFQLMQQFIQLYSRTELTQLDGQREFSSLSKLFKRRFLLSYLNILLFMMILTQQPVTAIKNIQLIILHGQTGSSNIQFLCEGNIEDINTQKLLEQIYRIPGKHEMMLMPQTIDFAIQNFNNDVRIFPSAEVWNHILKDSIESAIEDFKILQEQKIIDSRLIVVIYFERSRLLNKITEQSEVIFDFILTFHGYEDIGLEWLYGCQVLPVYCDNHIKEVLQQRITPFGLKNAVQIELDQCEPFTLIHMGQVLIRDVDIQQTAEREICRKLQNNIAENQIDSYVYQVQQLDNKYIKKLELLQQGFRLFKLIMHMDTQYIQIITNIDDIDTLLVNLRQINISLLPDRMTLQNFAVICNSQYCQNLFQSGISKFKLPLQTVTIDLIFDLDLIVVKSNVQKLEKLIEFIKWQNTNVLIVFKNKVELLLLLDFLNLELVSVYQQRQDFNFMVVAQQKQNMDQMTMTILNQQIHNFEHLPLTLQKSNQINMRLLKLDIVYQDKLADEDIYEFIDRQRYLNNKIQVEYLSQIPPIFTCYNSLLKEIQVTKSVIYNIKDKVLHLANENQCVSHLVHANGQIIADIKGWGSDYAYLLINLIKSNKINTDNKFLFRQTIEVQFNMISQLFKKQKNTSSDSNQCKVKLHGELYTDQQRDHIKENGFVQVQGTLGYQILCLFCEIKVVVIGIIQDEQQDILQLIAVE</sequence>
<reference evidence="1 2" key="1">
    <citation type="journal article" date="2014" name="PLoS Genet.">
        <title>The Genome of Spironucleus salmonicida Highlights a Fish Pathogen Adapted to Fluctuating Environments.</title>
        <authorList>
            <person name="Xu F."/>
            <person name="Jerlstrom-Hultqvist J."/>
            <person name="Einarsson E."/>
            <person name="Astvaldsson A."/>
            <person name="Svard S.G."/>
            <person name="Andersson J.O."/>
        </authorList>
    </citation>
    <scope>NUCLEOTIDE SEQUENCE</scope>
    <source>
        <strain evidence="2">ATCC 50377</strain>
    </source>
</reference>
<name>V6LD77_9EUKA</name>
<proteinExistence type="predicted"/>
<evidence type="ECO:0000313" key="3">
    <source>
        <dbReference type="Proteomes" id="UP000018208"/>
    </source>
</evidence>